<evidence type="ECO:0000313" key="1">
    <source>
        <dbReference type="EMBL" id="ALS97521.1"/>
    </source>
</evidence>
<dbReference type="Proteomes" id="UP000068447">
    <property type="component" value="Chromosome"/>
</dbReference>
<proteinExistence type="predicted"/>
<gene>
    <name evidence="1" type="ORF">AT746_04045</name>
</gene>
<keyword evidence="2" id="KW-1185">Reference proteome</keyword>
<dbReference type="PANTHER" id="PTHR38774">
    <property type="entry name" value="CYTOPLASMIC PROTEIN-RELATED"/>
    <property type="match status" value="1"/>
</dbReference>
<dbReference type="RefSeq" id="WP_062476761.1">
    <property type="nucleotide sequence ID" value="NZ_CP013650.1"/>
</dbReference>
<dbReference type="EMBL" id="CP013650">
    <property type="protein sequence ID" value="ALS97521.1"/>
    <property type="molecule type" value="Genomic_DNA"/>
</dbReference>
<evidence type="ECO:0000313" key="2">
    <source>
        <dbReference type="Proteomes" id="UP000068447"/>
    </source>
</evidence>
<dbReference type="PANTHER" id="PTHR38774:SF1">
    <property type="entry name" value="CYTOPLASMIC PROTEIN"/>
    <property type="match status" value="1"/>
</dbReference>
<protein>
    <recommendedName>
        <fullName evidence="3">Cytoplasmic protein</fullName>
    </recommendedName>
</protein>
<organism evidence="1 2">
    <name type="scientific">Lacimicrobium alkaliphilum</name>
    <dbReference type="NCBI Taxonomy" id="1526571"/>
    <lineage>
        <taxon>Bacteria</taxon>
        <taxon>Pseudomonadati</taxon>
        <taxon>Pseudomonadota</taxon>
        <taxon>Gammaproteobacteria</taxon>
        <taxon>Alteromonadales</taxon>
        <taxon>Alteromonadaceae</taxon>
        <taxon>Lacimicrobium</taxon>
    </lineage>
</organism>
<evidence type="ECO:0008006" key="3">
    <source>
        <dbReference type="Google" id="ProtNLM"/>
    </source>
</evidence>
<dbReference type="InterPro" id="IPR009659">
    <property type="entry name" value="DUF1249"/>
</dbReference>
<name>A0A0U3AFP9_9ALTE</name>
<dbReference type="KEGG" id="lal:AT746_04045"/>
<accession>A0A0U3AFP9</accession>
<dbReference type="AlphaFoldDB" id="A0A0U3AFP9"/>
<reference evidence="1 2" key="1">
    <citation type="submission" date="2015-12" db="EMBL/GenBank/DDBJ databases">
        <title>Complete genome of Lacimicrobium alkaliphilum KCTC 32984.</title>
        <authorList>
            <person name="Kim S.-G."/>
            <person name="Lee Y.-J."/>
        </authorList>
    </citation>
    <scope>NUCLEOTIDE SEQUENCE [LARGE SCALE GENOMIC DNA]</scope>
    <source>
        <strain evidence="1 2">YelD216</strain>
    </source>
</reference>
<dbReference type="Pfam" id="PF06853">
    <property type="entry name" value="DUF1249"/>
    <property type="match status" value="1"/>
</dbReference>
<dbReference type="OrthoDB" id="9793663at2"/>
<sequence length="149" mass="17186">MTVIEQRKRKKYVPSLANLQAVCAANYGRLQRLLPQVDEQNMAYCFAAGNNISYAIVIQQCEPYTTTLEMRQVSSALPDYLQPVMQIRLYHDARLAEVLGFQHMGKFRPSYQYPNQLMHQKNEKELVNHFLGEWLGFCLRNPSSSTVSP</sequence>
<dbReference type="STRING" id="1526571.AT746_04045"/>